<proteinExistence type="predicted"/>
<dbReference type="AlphaFoldDB" id="A0A9P5YBN6"/>
<dbReference type="Pfam" id="PF13598">
    <property type="entry name" value="DUF4139"/>
    <property type="match status" value="1"/>
</dbReference>
<keyword evidence="4" id="KW-1185">Reference proteome</keyword>
<accession>A0A9P5YBN6</accession>
<evidence type="ECO:0000259" key="2">
    <source>
        <dbReference type="Pfam" id="PF13598"/>
    </source>
</evidence>
<protein>
    <recommendedName>
        <fullName evidence="2">DUF4139 domain-containing protein</fullName>
    </recommendedName>
</protein>
<keyword evidence="1" id="KW-0175">Coiled coil</keyword>
<dbReference type="NCBIfam" id="TIGR02231">
    <property type="entry name" value="mucoidy inhibitor MuiA family protein"/>
    <property type="match status" value="1"/>
</dbReference>
<feature type="domain" description="DUF4139" evidence="2">
    <location>
        <begin position="70"/>
        <end position="336"/>
    </location>
</feature>
<organism evidence="3 4">
    <name type="scientific">Collybia nuda</name>
    <dbReference type="NCBI Taxonomy" id="64659"/>
    <lineage>
        <taxon>Eukaryota</taxon>
        <taxon>Fungi</taxon>
        <taxon>Dikarya</taxon>
        <taxon>Basidiomycota</taxon>
        <taxon>Agaricomycotina</taxon>
        <taxon>Agaricomycetes</taxon>
        <taxon>Agaricomycetidae</taxon>
        <taxon>Agaricales</taxon>
        <taxon>Tricholomatineae</taxon>
        <taxon>Clitocybaceae</taxon>
        <taxon>Collybia</taxon>
    </lineage>
</organism>
<name>A0A9P5YBN6_9AGAR</name>
<dbReference type="InterPro" id="IPR037291">
    <property type="entry name" value="DUF4139"/>
</dbReference>
<evidence type="ECO:0000313" key="4">
    <source>
        <dbReference type="Proteomes" id="UP000807353"/>
    </source>
</evidence>
<dbReference type="PANTHER" id="PTHR31005">
    <property type="entry name" value="DUF4139 DOMAIN-CONTAINING PROTEIN"/>
    <property type="match status" value="1"/>
</dbReference>
<evidence type="ECO:0000256" key="1">
    <source>
        <dbReference type="SAM" id="Coils"/>
    </source>
</evidence>
<comment type="caution">
    <text evidence="3">The sequence shown here is derived from an EMBL/GenBank/DDBJ whole genome shotgun (WGS) entry which is preliminary data.</text>
</comment>
<evidence type="ECO:0000313" key="3">
    <source>
        <dbReference type="EMBL" id="KAF9465719.1"/>
    </source>
</evidence>
<dbReference type="PANTHER" id="PTHR31005:SF8">
    <property type="entry name" value="DUF4139 DOMAIN-CONTAINING PROTEIN"/>
    <property type="match status" value="1"/>
</dbReference>
<dbReference type="InterPro" id="IPR011935">
    <property type="entry name" value="CHP02231"/>
</dbReference>
<dbReference type="OrthoDB" id="10068793at2759"/>
<reference evidence="3" key="1">
    <citation type="submission" date="2020-11" db="EMBL/GenBank/DDBJ databases">
        <authorList>
            <consortium name="DOE Joint Genome Institute"/>
            <person name="Ahrendt S."/>
            <person name="Riley R."/>
            <person name="Andreopoulos W."/>
            <person name="Labutti K."/>
            <person name="Pangilinan J."/>
            <person name="Ruiz-Duenas F.J."/>
            <person name="Barrasa J.M."/>
            <person name="Sanchez-Garcia M."/>
            <person name="Camarero S."/>
            <person name="Miyauchi S."/>
            <person name="Serrano A."/>
            <person name="Linde D."/>
            <person name="Babiker R."/>
            <person name="Drula E."/>
            <person name="Ayuso-Fernandez I."/>
            <person name="Pacheco R."/>
            <person name="Padilla G."/>
            <person name="Ferreira P."/>
            <person name="Barriuso J."/>
            <person name="Kellner H."/>
            <person name="Castanera R."/>
            <person name="Alfaro M."/>
            <person name="Ramirez L."/>
            <person name="Pisabarro A.G."/>
            <person name="Kuo A."/>
            <person name="Tritt A."/>
            <person name="Lipzen A."/>
            <person name="He G."/>
            <person name="Yan M."/>
            <person name="Ng V."/>
            <person name="Cullen D."/>
            <person name="Martin F."/>
            <person name="Rosso M.-N."/>
            <person name="Henrissat B."/>
            <person name="Hibbett D."/>
            <person name="Martinez A.T."/>
            <person name="Grigoriev I.V."/>
        </authorList>
    </citation>
    <scope>NUCLEOTIDE SEQUENCE</scope>
    <source>
        <strain evidence="3">CBS 247.69</strain>
    </source>
</reference>
<dbReference type="EMBL" id="MU150245">
    <property type="protein sequence ID" value="KAF9465719.1"/>
    <property type="molecule type" value="Genomic_DNA"/>
</dbReference>
<sequence length="341" mass="37889">MESYNAAAEQLDDKSLSLEEQISAINSEIKAEQRRPAPGGDDLLRTNIEIDLAAEASGDIEMILTCRDQCASWEARYDVRASVETATVLLVYKALISQCTGKSWDNIPLALETTSPMFGADVGGLTPWMIRVRRNQQIWTGSFPRTSPVAPEMSGMRRSTISMNQNTSNVNEAPPTIAEEVANRFASVTSKGNIFVTFQIPNLITIPSDGTAHNVTIVELALEMLRSWIAVPKKDPRVHLKAKITNTSQLWFPSGDSQYEAFELDLGLDPSVGITYHLRENDFTQIGEYWKQITARRCTQRIAVFNNKAVPVEIKVVDQIPVSEDSSLTVKFVTPELTRPN</sequence>
<dbReference type="Proteomes" id="UP000807353">
    <property type="component" value="Unassembled WGS sequence"/>
</dbReference>
<gene>
    <name evidence="3" type="ORF">BDZ94DRAFT_1320020</name>
</gene>
<feature type="coiled-coil region" evidence="1">
    <location>
        <begin position="1"/>
        <end position="35"/>
    </location>
</feature>